<accession>A0A1W1H5F8</accession>
<keyword evidence="2 7" id="KW-0812">Transmembrane</keyword>
<dbReference type="InterPro" id="IPR028994">
    <property type="entry name" value="Integrin_alpha_N"/>
</dbReference>
<evidence type="ECO:0000256" key="4">
    <source>
        <dbReference type="ARBA" id="ARBA00022989"/>
    </source>
</evidence>
<evidence type="ECO:0000256" key="5">
    <source>
        <dbReference type="ARBA" id="ARBA00023136"/>
    </source>
</evidence>
<dbReference type="PANTHER" id="PTHR21419:SF23">
    <property type="entry name" value="PROTEIN DEFECTIVE IN EXINE FORMATION 1"/>
    <property type="match status" value="1"/>
</dbReference>
<keyword evidence="5 7" id="KW-0472">Membrane</keyword>
<dbReference type="STRING" id="1246637.MTBBW1_1040055"/>
<keyword evidence="9" id="KW-1185">Reference proteome</keyword>
<evidence type="ECO:0000256" key="6">
    <source>
        <dbReference type="SAM" id="MobiDB-lite"/>
    </source>
</evidence>
<dbReference type="AlphaFoldDB" id="A0A1W1H5F8"/>
<evidence type="ECO:0000313" key="9">
    <source>
        <dbReference type="Proteomes" id="UP000191931"/>
    </source>
</evidence>
<evidence type="ECO:0000313" key="8">
    <source>
        <dbReference type="EMBL" id="SLM27598.1"/>
    </source>
</evidence>
<dbReference type="InterPro" id="IPR013517">
    <property type="entry name" value="FG-GAP"/>
</dbReference>
<dbReference type="SUPFAM" id="SSF69318">
    <property type="entry name" value="Integrin alpha N-terminal domain"/>
    <property type="match status" value="2"/>
</dbReference>
<dbReference type="RefSeq" id="WP_222424055.1">
    <property type="nucleotide sequence ID" value="NZ_LT828545.1"/>
</dbReference>
<dbReference type="EMBL" id="FWEV01000007">
    <property type="protein sequence ID" value="SLM27598.1"/>
    <property type="molecule type" value="Genomic_DNA"/>
</dbReference>
<dbReference type="GO" id="GO:0016020">
    <property type="term" value="C:membrane"/>
    <property type="evidence" value="ECO:0007669"/>
    <property type="project" value="UniProtKB-SubCell"/>
</dbReference>
<dbReference type="PANTHER" id="PTHR21419">
    <property type="match status" value="1"/>
</dbReference>
<evidence type="ECO:0000256" key="3">
    <source>
        <dbReference type="ARBA" id="ARBA00022729"/>
    </source>
</evidence>
<feature type="transmembrane region" description="Helical" evidence="7">
    <location>
        <begin position="69"/>
        <end position="89"/>
    </location>
</feature>
<evidence type="ECO:0000256" key="7">
    <source>
        <dbReference type="SAM" id="Phobius"/>
    </source>
</evidence>
<organism evidence="8 9">
    <name type="scientific">Desulfamplus magnetovallimortis</name>
    <dbReference type="NCBI Taxonomy" id="1246637"/>
    <lineage>
        <taxon>Bacteria</taxon>
        <taxon>Pseudomonadati</taxon>
        <taxon>Thermodesulfobacteriota</taxon>
        <taxon>Desulfobacteria</taxon>
        <taxon>Desulfobacterales</taxon>
        <taxon>Desulfobacteraceae</taxon>
        <taxon>Desulfamplus</taxon>
    </lineage>
</organism>
<dbReference type="Pfam" id="PF13517">
    <property type="entry name" value="FG-GAP_3"/>
    <property type="match status" value="3"/>
</dbReference>
<dbReference type="Proteomes" id="UP000191931">
    <property type="component" value="Unassembled WGS sequence"/>
</dbReference>
<reference evidence="8 9" key="1">
    <citation type="submission" date="2017-03" db="EMBL/GenBank/DDBJ databases">
        <authorList>
            <person name="Afonso C.L."/>
            <person name="Miller P.J."/>
            <person name="Scott M.A."/>
            <person name="Spackman E."/>
            <person name="Goraichik I."/>
            <person name="Dimitrov K.M."/>
            <person name="Suarez D.L."/>
            <person name="Swayne D.E."/>
        </authorList>
    </citation>
    <scope>NUCLEOTIDE SEQUENCE [LARGE SCALE GENOMIC DNA]</scope>
    <source>
        <strain evidence="8">PRJEB14757</strain>
    </source>
</reference>
<dbReference type="Gene3D" id="2.130.10.130">
    <property type="entry name" value="Integrin alpha, N-terminal"/>
    <property type="match status" value="1"/>
</dbReference>
<name>A0A1W1H5F8_9BACT</name>
<comment type="subcellular location">
    <subcellularLocation>
        <location evidence="1">Membrane</location>
        <topology evidence="1">Single-pass membrane protein</topology>
    </subcellularLocation>
</comment>
<sequence length="599" mass="65612">MLQNRVDIRGNGLMDKMEKLITERKCGKFFYNGHGKPILPQRSMKALKKTLKYGDFLIKSKKIVAGCKAVIFFMCVLMVISISFSVSALETPRIKWQNGGCFSSWCETGWYSSPAVADLDEDGKQEVIGASYSIFVLNGEDGSLKYRVDPEGGRVWPGVVVADIDGDGHKEFATAHGSGYLHLFNHDGTLRWTVNPISRELRGLSACDLDGDGSMELVVTGAVSSKVNTWVYEHDGSLRNGWPQLADESGYAYGVFNDNAAVGDLDGDGSVEIIVPSDVHYICAYDSWGTPLPTNEIYGDKAWGKVGVWESLEVELRGWGECGGERKERYRTNFAHGAALMCDFDKDGVREIVATGNVYDCAIGHPPGQYNGIYIFNSDRSRFKWNGLNWEDAPVDTGSPLTEDYNIIENNQPNPIVADLDGDGIEEILYSSYDGKVHAFWLDKTEHGEWPFSVHDSSEGYMRFASEPVASDLDGDGSCEVLFTSWVEKGSGRTGDLFVLNSEGKLLHRVPLPEAYGSPDWNGGLAAPTLADIDGDPDLEIIVNTAHSGFVAYDLPGTSNAVVHWGTGRGNMQRTGIAPTLTPTPPEPVSPQTLKIELN</sequence>
<gene>
    <name evidence="8" type="ORF">MTBBW1_1040055</name>
</gene>
<proteinExistence type="predicted"/>
<evidence type="ECO:0000256" key="2">
    <source>
        <dbReference type="ARBA" id="ARBA00022692"/>
    </source>
</evidence>
<feature type="region of interest" description="Disordered" evidence="6">
    <location>
        <begin position="578"/>
        <end position="599"/>
    </location>
</feature>
<protein>
    <submittedName>
        <fullName evidence="8">FG-GAP repeat protein</fullName>
    </submittedName>
</protein>
<dbReference type="InterPro" id="IPR045232">
    <property type="entry name" value="FAM234"/>
</dbReference>
<keyword evidence="4 7" id="KW-1133">Transmembrane helix</keyword>
<keyword evidence="3" id="KW-0732">Signal</keyword>
<evidence type="ECO:0000256" key="1">
    <source>
        <dbReference type="ARBA" id="ARBA00004167"/>
    </source>
</evidence>